<dbReference type="Pfam" id="PF00800">
    <property type="entry name" value="PDT"/>
    <property type="match status" value="1"/>
</dbReference>
<evidence type="ECO:0000259" key="7">
    <source>
        <dbReference type="PROSITE" id="PS51671"/>
    </source>
</evidence>
<dbReference type="NCBIfam" id="NF008865">
    <property type="entry name" value="PRK11898.1"/>
    <property type="match status" value="1"/>
</dbReference>
<evidence type="ECO:0000256" key="2">
    <source>
        <dbReference type="ARBA" id="ARBA00023141"/>
    </source>
</evidence>
<dbReference type="PROSITE" id="PS51671">
    <property type="entry name" value="ACT"/>
    <property type="match status" value="1"/>
</dbReference>
<name>A0A0W8E4Z2_9ZZZZ</name>
<dbReference type="PROSITE" id="PS51171">
    <property type="entry name" value="PREPHENATE_DEHYDR_3"/>
    <property type="match status" value="1"/>
</dbReference>
<dbReference type="PANTHER" id="PTHR21022:SF19">
    <property type="entry name" value="PREPHENATE DEHYDRATASE-RELATED"/>
    <property type="match status" value="1"/>
</dbReference>
<dbReference type="AlphaFoldDB" id="A0A0W8E4Z2"/>
<keyword evidence="2" id="KW-0057">Aromatic amino acid biosynthesis</keyword>
<feature type="domain" description="ACT" evidence="7">
    <location>
        <begin position="190"/>
        <end position="267"/>
    </location>
</feature>
<keyword evidence="4 8" id="KW-0456">Lyase</keyword>
<dbReference type="Pfam" id="PF01842">
    <property type="entry name" value="ACT"/>
    <property type="match status" value="1"/>
</dbReference>
<dbReference type="SUPFAM" id="SSF55021">
    <property type="entry name" value="ACT-like"/>
    <property type="match status" value="1"/>
</dbReference>
<dbReference type="CDD" id="cd04905">
    <property type="entry name" value="ACT_CM-PDT"/>
    <property type="match status" value="1"/>
</dbReference>
<dbReference type="EC" id="4.2.1.51" evidence="8"/>
<comment type="pathway">
    <text evidence="5">Amino-acid biosynthesis.</text>
</comment>
<dbReference type="GO" id="GO:0005737">
    <property type="term" value="C:cytoplasm"/>
    <property type="evidence" value="ECO:0007669"/>
    <property type="project" value="TreeGrafter"/>
</dbReference>
<comment type="caution">
    <text evidence="8">The sequence shown here is derived from an EMBL/GenBank/DDBJ whole genome shotgun (WGS) entry which is preliminary data.</text>
</comment>
<dbReference type="Gene3D" id="3.30.70.260">
    <property type="match status" value="1"/>
</dbReference>
<dbReference type="SUPFAM" id="SSF53850">
    <property type="entry name" value="Periplasmic binding protein-like II"/>
    <property type="match status" value="1"/>
</dbReference>
<evidence type="ECO:0000259" key="6">
    <source>
        <dbReference type="PROSITE" id="PS51171"/>
    </source>
</evidence>
<dbReference type="Gene3D" id="3.40.190.10">
    <property type="entry name" value="Periplasmic binding protein-like II"/>
    <property type="match status" value="2"/>
</dbReference>
<sequence>MICAVLGPTGTFSEEAAHLYWGEDVVVSAAATIPELFRMLAGGEVEDVLVPIDNSQAGSIDVCINCLQEYPVSIKGEIVIPIRQHLIAARKYQLEDIELIISQPTALMQCGDFMDRSLKGVRTEITSSTTRALQIIGTETRKAAGIGNLRAAAIYGLEIIKEDIQNRDNTTRFVHITNNQGPLDGGQKASLICSLPDVPGALYKALEIFAVRNLNLNKIESRPDRIKQGSFCFYIEVEVDGNDQNLANALDELQMYCNSVKYLGSYNRKNGDADVDLL</sequence>
<protein>
    <submittedName>
        <fullName evidence="8">Prephenate dehydratase pheaip/act domain</fullName>
        <ecNumber evidence="8">4.2.1.51</ecNumber>
    </submittedName>
</protein>
<keyword evidence="3" id="KW-0584">Phenylalanine biosynthesis</keyword>
<organism evidence="8">
    <name type="scientific">hydrocarbon metagenome</name>
    <dbReference type="NCBI Taxonomy" id="938273"/>
    <lineage>
        <taxon>unclassified sequences</taxon>
        <taxon>metagenomes</taxon>
        <taxon>ecological metagenomes</taxon>
    </lineage>
</organism>
<keyword evidence="1" id="KW-0028">Amino-acid biosynthesis</keyword>
<feature type="domain" description="Prephenate dehydratase" evidence="6">
    <location>
        <begin position="2"/>
        <end position="178"/>
    </location>
</feature>
<evidence type="ECO:0000256" key="3">
    <source>
        <dbReference type="ARBA" id="ARBA00023222"/>
    </source>
</evidence>
<gene>
    <name evidence="8" type="ORF">ASZ90_018978</name>
</gene>
<dbReference type="InterPro" id="IPR045865">
    <property type="entry name" value="ACT-like_dom_sf"/>
</dbReference>
<evidence type="ECO:0000256" key="1">
    <source>
        <dbReference type="ARBA" id="ARBA00022605"/>
    </source>
</evidence>
<dbReference type="PANTHER" id="PTHR21022">
    <property type="entry name" value="PREPHENATE DEHYDRATASE P PROTEIN"/>
    <property type="match status" value="1"/>
</dbReference>
<evidence type="ECO:0000256" key="5">
    <source>
        <dbReference type="ARBA" id="ARBA00029440"/>
    </source>
</evidence>
<evidence type="ECO:0000256" key="4">
    <source>
        <dbReference type="ARBA" id="ARBA00023239"/>
    </source>
</evidence>
<dbReference type="GO" id="GO:0004664">
    <property type="term" value="F:prephenate dehydratase activity"/>
    <property type="evidence" value="ECO:0007669"/>
    <property type="project" value="UniProtKB-EC"/>
</dbReference>
<accession>A0A0W8E4Z2</accession>
<reference evidence="8" key="1">
    <citation type="journal article" date="2015" name="Proc. Natl. Acad. Sci. U.S.A.">
        <title>Networks of energetic and metabolic interactions define dynamics in microbial communities.</title>
        <authorList>
            <person name="Embree M."/>
            <person name="Liu J.K."/>
            <person name="Al-Bassam M.M."/>
            <person name="Zengler K."/>
        </authorList>
    </citation>
    <scope>NUCLEOTIDE SEQUENCE</scope>
</reference>
<proteinExistence type="predicted"/>
<dbReference type="InterPro" id="IPR002912">
    <property type="entry name" value="ACT_dom"/>
</dbReference>
<dbReference type="InterPro" id="IPR001086">
    <property type="entry name" value="Preph_deHydtase"/>
</dbReference>
<dbReference type="EMBL" id="LNQE01001877">
    <property type="protein sequence ID" value="KUG03545.1"/>
    <property type="molecule type" value="Genomic_DNA"/>
</dbReference>
<dbReference type="GO" id="GO:0009094">
    <property type="term" value="P:L-phenylalanine biosynthetic process"/>
    <property type="evidence" value="ECO:0007669"/>
    <property type="project" value="UniProtKB-KW"/>
</dbReference>
<evidence type="ECO:0000313" key="8">
    <source>
        <dbReference type="EMBL" id="KUG03545.1"/>
    </source>
</evidence>